<dbReference type="InterPro" id="IPR050967">
    <property type="entry name" value="Thiamine_Salvage_TenA"/>
</dbReference>
<dbReference type="Gene3D" id="1.20.910.10">
    <property type="entry name" value="Heme oxygenase-like"/>
    <property type="match status" value="1"/>
</dbReference>
<keyword evidence="7 9" id="KW-0784">Thiamine biosynthesis</keyword>
<dbReference type="EC" id="3.5.99.2" evidence="5 9"/>
<evidence type="ECO:0000313" key="12">
    <source>
        <dbReference type="Proteomes" id="UP001147148"/>
    </source>
</evidence>
<dbReference type="SUPFAM" id="SSF48613">
    <property type="entry name" value="Heme oxygenase-like"/>
    <property type="match status" value="1"/>
</dbReference>
<evidence type="ECO:0000256" key="7">
    <source>
        <dbReference type="ARBA" id="ARBA00022977"/>
    </source>
</evidence>
<dbReference type="PANTHER" id="PTHR43198">
    <property type="entry name" value="BIFUNCTIONAL TH2 PROTEIN"/>
    <property type="match status" value="1"/>
</dbReference>
<keyword evidence="12" id="KW-1185">Reference proteome</keyword>
<proteinExistence type="inferred from homology"/>
<keyword evidence="9" id="KW-0378">Hydrolase</keyword>
<evidence type="ECO:0000256" key="4">
    <source>
        <dbReference type="ARBA" id="ARBA00011881"/>
    </source>
</evidence>
<evidence type="ECO:0000256" key="6">
    <source>
        <dbReference type="ARBA" id="ARBA00013647"/>
    </source>
</evidence>
<organism evidence="11 12">
    <name type="scientific">Vagococcus proximus</name>
    <dbReference type="NCBI Taxonomy" id="2991417"/>
    <lineage>
        <taxon>Bacteria</taxon>
        <taxon>Bacillati</taxon>
        <taxon>Bacillota</taxon>
        <taxon>Bacilli</taxon>
        <taxon>Lactobacillales</taxon>
        <taxon>Enterococcaceae</taxon>
        <taxon>Vagococcus</taxon>
    </lineage>
</organism>
<comment type="similarity">
    <text evidence="3 9">Belongs to the TenA family.</text>
</comment>
<comment type="subunit">
    <text evidence="4">Homotetramer.</text>
</comment>
<dbReference type="RefSeq" id="WP_275471591.1">
    <property type="nucleotide sequence ID" value="NZ_JAPDSH010000004.1"/>
</dbReference>
<dbReference type="EMBL" id="JAPDSH010000004">
    <property type="protein sequence ID" value="MDF0480005.1"/>
    <property type="molecule type" value="Genomic_DNA"/>
</dbReference>
<evidence type="ECO:0000256" key="2">
    <source>
        <dbReference type="ARBA" id="ARBA00004948"/>
    </source>
</evidence>
<dbReference type="NCBIfam" id="TIGR04306">
    <property type="entry name" value="salvage_TenA"/>
    <property type="match status" value="1"/>
</dbReference>
<dbReference type="CDD" id="cd19364">
    <property type="entry name" value="TenA_C_BsTenA-like"/>
    <property type="match status" value="1"/>
</dbReference>
<dbReference type="PANTHER" id="PTHR43198:SF2">
    <property type="entry name" value="SI:CH1073-67J19.1-RELATED"/>
    <property type="match status" value="1"/>
</dbReference>
<gene>
    <name evidence="11" type="primary">tenA</name>
    <name evidence="11" type="ORF">OL233_06830</name>
</gene>
<feature type="domain" description="Thiaminase-2/PQQC" evidence="10">
    <location>
        <begin position="12"/>
        <end position="213"/>
    </location>
</feature>
<name>A0ABT5X1Y9_9ENTE</name>
<comment type="function">
    <text evidence="9">Catalyzes an amino-pyrimidine hydrolysis reaction at the C5' of the pyrimidine moiety of thiamine compounds, a reaction that is part of a thiamine salvage pathway.</text>
</comment>
<sequence length="223" mass="26063">MFTTQARALSIPYWEGSFEHPFIKELASGKLAHEKFRYYLIQDRYYLEHFSKIHFMLAEKTSDKQIKELMLSAAKHLEEGELAIRQQFFEELAITPREIEETVIAPTAYHYVSHMYRQLLTGTVQSVLAGLLPCPWLYQDIGEKLIEAGSPNGLYQRWIETYSNDEGAEEIVKQCTILNQLYETSNEVEQADMLEAFLISAKMEYAFWDMSYNLEVWRGMSND</sequence>
<reference evidence="11" key="1">
    <citation type="submission" date="2022-10" db="EMBL/GenBank/DDBJ databases">
        <title>Vagococcus sp. isolated from poultry meat.</title>
        <authorList>
            <person name="Johansson P."/>
            <person name="Bjorkroth J."/>
        </authorList>
    </citation>
    <scope>NUCLEOTIDE SEQUENCE</scope>
    <source>
        <strain evidence="11">PNs007</strain>
    </source>
</reference>
<dbReference type="InterPro" id="IPR027574">
    <property type="entry name" value="Thiaminase_II"/>
</dbReference>
<evidence type="ECO:0000259" key="10">
    <source>
        <dbReference type="Pfam" id="PF03070"/>
    </source>
</evidence>
<dbReference type="Proteomes" id="UP001147148">
    <property type="component" value="Unassembled WGS sequence"/>
</dbReference>
<comment type="pathway">
    <text evidence="2 9">Cofactor biosynthesis; thiamine diphosphate biosynthesis.</text>
</comment>
<evidence type="ECO:0000256" key="5">
    <source>
        <dbReference type="ARBA" id="ARBA00012684"/>
    </source>
</evidence>
<evidence type="ECO:0000256" key="8">
    <source>
        <dbReference type="ARBA" id="ARBA00048337"/>
    </source>
</evidence>
<protein>
    <recommendedName>
        <fullName evidence="6 9">Aminopyrimidine aminohydrolase</fullName>
        <ecNumber evidence="5 9">3.5.99.2</ecNumber>
    </recommendedName>
</protein>
<dbReference type="InterPro" id="IPR004305">
    <property type="entry name" value="Thiaminase-2/PQQC"/>
</dbReference>
<accession>A0ABT5X1Y9</accession>
<dbReference type="Pfam" id="PF03070">
    <property type="entry name" value="TENA_THI-4"/>
    <property type="match status" value="1"/>
</dbReference>
<evidence type="ECO:0000256" key="9">
    <source>
        <dbReference type="RuleBase" id="RU363093"/>
    </source>
</evidence>
<dbReference type="InterPro" id="IPR016084">
    <property type="entry name" value="Haem_Oase-like_multi-hlx"/>
</dbReference>
<evidence type="ECO:0000313" key="11">
    <source>
        <dbReference type="EMBL" id="MDF0480005.1"/>
    </source>
</evidence>
<comment type="catalytic activity">
    <reaction evidence="1 9">
        <text>4-amino-5-aminomethyl-2-methylpyrimidine + H2O = 4-amino-5-hydroxymethyl-2-methylpyrimidine + NH4(+)</text>
        <dbReference type="Rhea" id="RHEA:31799"/>
        <dbReference type="ChEBI" id="CHEBI:15377"/>
        <dbReference type="ChEBI" id="CHEBI:16892"/>
        <dbReference type="ChEBI" id="CHEBI:28938"/>
        <dbReference type="ChEBI" id="CHEBI:63416"/>
        <dbReference type="EC" id="3.5.99.2"/>
    </reaction>
</comment>
<evidence type="ECO:0000256" key="1">
    <source>
        <dbReference type="ARBA" id="ARBA00001881"/>
    </source>
</evidence>
<evidence type="ECO:0000256" key="3">
    <source>
        <dbReference type="ARBA" id="ARBA00010264"/>
    </source>
</evidence>
<comment type="catalytic activity">
    <reaction evidence="8 9">
        <text>thiamine + H2O = 5-(2-hydroxyethyl)-4-methylthiazole + 4-amino-5-hydroxymethyl-2-methylpyrimidine + H(+)</text>
        <dbReference type="Rhea" id="RHEA:17509"/>
        <dbReference type="ChEBI" id="CHEBI:15377"/>
        <dbReference type="ChEBI" id="CHEBI:15378"/>
        <dbReference type="ChEBI" id="CHEBI:16892"/>
        <dbReference type="ChEBI" id="CHEBI:17957"/>
        <dbReference type="ChEBI" id="CHEBI:18385"/>
        <dbReference type="EC" id="3.5.99.2"/>
    </reaction>
</comment>
<comment type="caution">
    <text evidence="11">The sequence shown here is derived from an EMBL/GenBank/DDBJ whole genome shotgun (WGS) entry which is preliminary data.</text>
</comment>